<dbReference type="AlphaFoldDB" id="A0A9Q0DMG5"/>
<proteinExistence type="predicted"/>
<feature type="region of interest" description="Disordered" evidence="1">
    <location>
        <begin position="93"/>
        <end position="114"/>
    </location>
</feature>
<feature type="non-terminal residue" evidence="2">
    <location>
        <position position="1"/>
    </location>
</feature>
<feature type="compositionally biased region" description="Low complexity" evidence="1">
    <location>
        <begin position="103"/>
        <end position="114"/>
    </location>
</feature>
<evidence type="ECO:0000256" key="1">
    <source>
        <dbReference type="SAM" id="MobiDB-lite"/>
    </source>
</evidence>
<protein>
    <submittedName>
        <fullName evidence="2">Uncharacterized protein</fullName>
    </submittedName>
</protein>
<evidence type="ECO:0000313" key="2">
    <source>
        <dbReference type="EMBL" id="KAJ3591375.1"/>
    </source>
</evidence>
<evidence type="ECO:0000313" key="3">
    <source>
        <dbReference type="Proteomes" id="UP001148018"/>
    </source>
</evidence>
<name>A0A9Q0DMG5_9TELE</name>
<feature type="compositionally biased region" description="Low complexity" evidence="1">
    <location>
        <begin position="56"/>
        <end position="65"/>
    </location>
</feature>
<dbReference type="EMBL" id="JANIIK010000114">
    <property type="protein sequence ID" value="KAJ3591375.1"/>
    <property type="molecule type" value="Genomic_DNA"/>
</dbReference>
<sequence>SRRPCKGQPSRLAGSRERVAHRLYGAAIRGIQVETQQVGARFNGSHPKQKARPSARGRSAAPLSSWSMLGDEKKQPVFNSVCDEARVLTQWYPGKPFSPPPALRGGPLAALEAN</sequence>
<feature type="region of interest" description="Disordered" evidence="1">
    <location>
        <begin position="38"/>
        <end position="68"/>
    </location>
</feature>
<keyword evidence="3" id="KW-1185">Reference proteome</keyword>
<gene>
    <name evidence="2" type="ORF">NHX12_009320</name>
</gene>
<organism evidence="2 3">
    <name type="scientific">Muraenolepis orangiensis</name>
    <name type="common">Patagonian moray cod</name>
    <dbReference type="NCBI Taxonomy" id="630683"/>
    <lineage>
        <taxon>Eukaryota</taxon>
        <taxon>Metazoa</taxon>
        <taxon>Chordata</taxon>
        <taxon>Craniata</taxon>
        <taxon>Vertebrata</taxon>
        <taxon>Euteleostomi</taxon>
        <taxon>Actinopterygii</taxon>
        <taxon>Neopterygii</taxon>
        <taxon>Teleostei</taxon>
        <taxon>Neoteleostei</taxon>
        <taxon>Acanthomorphata</taxon>
        <taxon>Zeiogadaria</taxon>
        <taxon>Gadariae</taxon>
        <taxon>Gadiformes</taxon>
        <taxon>Muraenolepidoidei</taxon>
        <taxon>Muraenolepididae</taxon>
        <taxon>Muraenolepis</taxon>
    </lineage>
</organism>
<feature type="non-terminal residue" evidence="2">
    <location>
        <position position="114"/>
    </location>
</feature>
<reference evidence="2" key="1">
    <citation type="submission" date="2022-07" db="EMBL/GenBank/DDBJ databases">
        <title>Chromosome-level genome of Muraenolepis orangiensis.</title>
        <authorList>
            <person name="Kim J."/>
        </authorList>
    </citation>
    <scope>NUCLEOTIDE SEQUENCE</scope>
    <source>
        <strain evidence="2">KU_S4_2022</strain>
        <tissue evidence="2">Muscle</tissue>
    </source>
</reference>
<accession>A0A9Q0DMG5</accession>
<comment type="caution">
    <text evidence="2">The sequence shown here is derived from an EMBL/GenBank/DDBJ whole genome shotgun (WGS) entry which is preliminary data.</text>
</comment>
<dbReference type="Proteomes" id="UP001148018">
    <property type="component" value="Unassembled WGS sequence"/>
</dbReference>